<dbReference type="GO" id="GO:0012505">
    <property type="term" value="C:endomembrane system"/>
    <property type="evidence" value="ECO:0007669"/>
    <property type="project" value="UniProtKB-SubCell"/>
</dbReference>
<dbReference type="InterPro" id="IPR002146">
    <property type="entry name" value="ATP_synth_b/b'su_bac/chlpt"/>
</dbReference>
<evidence type="ECO:0000256" key="10">
    <source>
        <dbReference type="ARBA" id="ARBA00023310"/>
    </source>
</evidence>
<dbReference type="InterPro" id="IPR005864">
    <property type="entry name" value="ATP_synth_F0_bsu_bac"/>
</dbReference>
<keyword evidence="6 15" id="KW-0375">Hydrogen ion transport</keyword>
<evidence type="ECO:0000256" key="15">
    <source>
        <dbReference type="HAMAP-Rule" id="MF_01398"/>
    </source>
</evidence>
<keyword evidence="17" id="KW-0175">Coiled coil</keyword>
<comment type="caution">
    <text evidence="18">The sequence shown here is derived from an EMBL/GenBank/DDBJ whole genome shotgun (WGS) entry which is preliminary data.</text>
</comment>
<comment type="function">
    <text evidence="12">Component of the F(0) channel, it forms part of the peripheral stalk, linking F(1) to F(0). The b'-subunit is a diverged and duplicated form of b found in plants and photosynthetic bacteria.</text>
</comment>
<dbReference type="GO" id="GO:0045259">
    <property type="term" value="C:proton-transporting ATP synthase complex"/>
    <property type="evidence" value="ECO:0007669"/>
    <property type="project" value="UniProtKB-KW"/>
</dbReference>
<keyword evidence="5 15" id="KW-0812">Transmembrane</keyword>
<feature type="coiled-coil region" evidence="17">
    <location>
        <begin position="32"/>
        <end position="87"/>
    </location>
</feature>
<organism evidence="18 19">
    <name type="scientific">Acidiluteibacter ferrifornacis</name>
    <dbReference type="NCBI Taxonomy" id="2692424"/>
    <lineage>
        <taxon>Bacteria</taxon>
        <taxon>Pseudomonadati</taxon>
        <taxon>Bacteroidota</taxon>
        <taxon>Flavobacteriia</taxon>
        <taxon>Flavobacteriales</taxon>
        <taxon>Cryomorphaceae</taxon>
        <taxon>Acidiluteibacter</taxon>
    </lineage>
</organism>
<evidence type="ECO:0000256" key="5">
    <source>
        <dbReference type="ARBA" id="ARBA00022692"/>
    </source>
</evidence>
<comment type="subunit">
    <text evidence="15">F-type ATPases have 2 components, F(1) - the catalytic core - and F(0) - the membrane proton channel. F(1) has five subunits: alpha(3), beta(3), gamma(1), delta(1), epsilon(1). F(0) has three main subunits: a(1), b(2) and c(10-14). The alpha and beta chains form an alternating ring which encloses part of the gamma chain. F(1) is attached to F(0) by a central stalk formed by the gamma and epsilon chains, while a peripheral stalk is formed by the delta and b chains.</text>
</comment>
<keyword evidence="8 15" id="KW-0406">Ion transport</keyword>
<evidence type="ECO:0000256" key="9">
    <source>
        <dbReference type="ARBA" id="ARBA00023136"/>
    </source>
</evidence>
<dbReference type="InterPro" id="IPR028987">
    <property type="entry name" value="ATP_synth_B-like_membr_sf"/>
</dbReference>
<dbReference type="CDD" id="cd06503">
    <property type="entry name" value="ATP-synt_Fo_b"/>
    <property type="match status" value="1"/>
</dbReference>
<dbReference type="GO" id="GO:0046933">
    <property type="term" value="F:proton-transporting ATP synthase activity, rotational mechanism"/>
    <property type="evidence" value="ECO:0007669"/>
    <property type="project" value="UniProtKB-UniRule"/>
</dbReference>
<evidence type="ECO:0000256" key="13">
    <source>
        <dbReference type="ARBA" id="ARBA00026054"/>
    </source>
</evidence>
<evidence type="ECO:0000256" key="16">
    <source>
        <dbReference type="RuleBase" id="RU003848"/>
    </source>
</evidence>
<evidence type="ECO:0000256" key="3">
    <source>
        <dbReference type="ARBA" id="ARBA00022475"/>
    </source>
</evidence>
<sequence>MLSVSFGTVIWTTIAFLVVVFVLGKFAWPSILKSIKEREDSIEHALKDAEKAKEQMRQLKEGNEKLMAETRQERDNLLKDAREVKENIIAEAKEKAIVEAEKVMAASREAIRNEKAAAIAEIKTQVAELSVLVAEKILKAELSSKDQQNAFVEEAMKNAKLN</sequence>
<dbReference type="EMBL" id="WWNE01000003">
    <property type="protein sequence ID" value="NBG65063.1"/>
    <property type="molecule type" value="Genomic_DNA"/>
</dbReference>
<dbReference type="Proteomes" id="UP000470771">
    <property type="component" value="Unassembled WGS sequence"/>
</dbReference>
<feature type="transmembrane region" description="Helical" evidence="15">
    <location>
        <begin position="6"/>
        <end position="28"/>
    </location>
</feature>
<dbReference type="SUPFAM" id="SSF81573">
    <property type="entry name" value="F1F0 ATP synthase subunit B, membrane domain"/>
    <property type="match status" value="1"/>
</dbReference>
<evidence type="ECO:0000256" key="11">
    <source>
        <dbReference type="ARBA" id="ARBA00025198"/>
    </source>
</evidence>
<comment type="subunit">
    <text evidence="13">F-type ATPases have 2 components, F(1) - the catalytic core - and F(0) - the membrane proton channel. F(1) has five subunits: alpha(3), beta(3), gamma(1), delta(1), epsilon(1). F(0) has four main subunits: a(1), b(2) and c(10-14). The alpha and beta chains form an alternating ring which encloses part of the gamma chain. F(1) is attached to F(0) by a central stalk formed by the gamma and epsilon chains, while a peripheral stalk is formed by the delta and b chains.</text>
</comment>
<dbReference type="AlphaFoldDB" id="A0A6N9NGP0"/>
<evidence type="ECO:0000256" key="12">
    <source>
        <dbReference type="ARBA" id="ARBA00025614"/>
    </source>
</evidence>
<dbReference type="HAMAP" id="MF_01398">
    <property type="entry name" value="ATP_synth_b_bprime"/>
    <property type="match status" value="1"/>
</dbReference>
<dbReference type="GO" id="GO:0046961">
    <property type="term" value="F:proton-transporting ATPase activity, rotational mechanism"/>
    <property type="evidence" value="ECO:0007669"/>
    <property type="project" value="TreeGrafter"/>
</dbReference>
<evidence type="ECO:0000256" key="1">
    <source>
        <dbReference type="ARBA" id="ARBA00005513"/>
    </source>
</evidence>
<comment type="similarity">
    <text evidence="1 15 16">Belongs to the ATPase B chain family.</text>
</comment>
<accession>A0A6N9NGP0</accession>
<evidence type="ECO:0000313" key="18">
    <source>
        <dbReference type="EMBL" id="NBG65063.1"/>
    </source>
</evidence>
<keyword evidence="10 15" id="KW-0066">ATP synthesis</keyword>
<name>A0A6N9NGP0_9FLAO</name>
<dbReference type="RefSeq" id="WP_160631797.1">
    <property type="nucleotide sequence ID" value="NZ_WWNE01000003.1"/>
</dbReference>
<dbReference type="GO" id="GO:0005886">
    <property type="term" value="C:plasma membrane"/>
    <property type="evidence" value="ECO:0007669"/>
    <property type="project" value="UniProtKB-SubCell"/>
</dbReference>
<protein>
    <recommendedName>
        <fullName evidence="15">ATP synthase subunit b</fullName>
    </recommendedName>
    <alternativeName>
        <fullName evidence="15">ATP synthase F(0) sector subunit b</fullName>
    </alternativeName>
    <alternativeName>
        <fullName evidence="15">ATPase subunit I</fullName>
    </alternativeName>
    <alternativeName>
        <fullName evidence="15">F-type ATPase subunit b</fullName>
        <shortName evidence="15">F-ATPase subunit b</shortName>
    </alternativeName>
</protein>
<keyword evidence="4 15" id="KW-0138">CF(0)</keyword>
<dbReference type="PANTHER" id="PTHR33445">
    <property type="entry name" value="ATP SYNTHASE SUBUNIT B', CHLOROPLASTIC"/>
    <property type="match status" value="1"/>
</dbReference>
<keyword evidence="3 15" id="KW-1003">Cell membrane</keyword>
<dbReference type="InterPro" id="IPR050059">
    <property type="entry name" value="ATP_synthase_B_chain"/>
</dbReference>
<evidence type="ECO:0000256" key="14">
    <source>
        <dbReference type="ARBA" id="ARBA00037847"/>
    </source>
</evidence>
<evidence type="ECO:0000256" key="8">
    <source>
        <dbReference type="ARBA" id="ARBA00023065"/>
    </source>
</evidence>
<comment type="subcellular location">
    <subcellularLocation>
        <location evidence="15">Cell membrane</location>
        <topology evidence="15">Single-pass membrane protein</topology>
    </subcellularLocation>
    <subcellularLocation>
        <location evidence="14">Endomembrane system</location>
        <topology evidence="14">Single-pass membrane protein</topology>
    </subcellularLocation>
</comment>
<proteinExistence type="inferred from homology"/>
<keyword evidence="2 15" id="KW-0813">Transport</keyword>
<keyword evidence="19" id="KW-1185">Reference proteome</keyword>
<evidence type="ECO:0000256" key="17">
    <source>
        <dbReference type="SAM" id="Coils"/>
    </source>
</evidence>
<gene>
    <name evidence="15 18" type="primary">atpF</name>
    <name evidence="18" type="ORF">GQN54_02975</name>
</gene>
<dbReference type="Pfam" id="PF00430">
    <property type="entry name" value="ATP-synt_B"/>
    <property type="match status" value="1"/>
</dbReference>
<comment type="function">
    <text evidence="11 15">F(1)F(0) ATP synthase produces ATP from ADP in the presence of a proton or sodium gradient. F-type ATPases consist of two structural domains, F(1) containing the extramembraneous catalytic core and F(0) containing the membrane proton channel, linked together by a central stalk and a peripheral stalk. During catalysis, ATP synthesis in the catalytic domain of F(1) is coupled via a rotary mechanism of the central stalk subunits to proton translocation.</text>
</comment>
<evidence type="ECO:0000256" key="7">
    <source>
        <dbReference type="ARBA" id="ARBA00022989"/>
    </source>
</evidence>
<evidence type="ECO:0000256" key="2">
    <source>
        <dbReference type="ARBA" id="ARBA00022448"/>
    </source>
</evidence>
<evidence type="ECO:0000256" key="4">
    <source>
        <dbReference type="ARBA" id="ARBA00022547"/>
    </source>
</evidence>
<dbReference type="NCBIfam" id="TIGR01144">
    <property type="entry name" value="ATP_synt_b"/>
    <property type="match status" value="1"/>
</dbReference>
<evidence type="ECO:0000313" key="19">
    <source>
        <dbReference type="Proteomes" id="UP000470771"/>
    </source>
</evidence>
<evidence type="ECO:0000256" key="6">
    <source>
        <dbReference type="ARBA" id="ARBA00022781"/>
    </source>
</evidence>
<reference evidence="18 19" key="1">
    <citation type="submission" date="2019-12" db="EMBL/GenBank/DDBJ databases">
        <authorList>
            <person name="Zhao J."/>
        </authorList>
    </citation>
    <scope>NUCLEOTIDE SEQUENCE [LARGE SCALE GENOMIC DNA]</scope>
    <source>
        <strain evidence="18 19">S-15</strain>
    </source>
</reference>
<keyword evidence="7 15" id="KW-1133">Transmembrane helix</keyword>
<dbReference type="PANTHER" id="PTHR33445:SF1">
    <property type="entry name" value="ATP SYNTHASE SUBUNIT B"/>
    <property type="match status" value="1"/>
</dbReference>
<keyword evidence="9 15" id="KW-0472">Membrane</keyword>